<comment type="caution">
    <text evidence="3">The sequence shown here is derived from an EMBL/GenBank/DDBJ whole genome shotgun (WGS) entry which is preliminary data.</text>
</comment>
<evidence type="ECO:0000313" key="4">
    <source>
        <dbReference type="Proteomes" id="UP000616724"/>
    </source>
</evidence>
<dbReference type="InterPro" id="IPR050564">
    <property type="entry name" value="F420-G6PD/mer"/>
</dbReference>
<name>A0A8J3W8Y7_9ACTN</name>
<dbReference type="CDD" id="cd01097">
    <property type="entry name" value="Tetrahydromethanopterin_reductase"/>
    <property type="match status" value="1"/>
</dbReference>
<dbReference type="PANTHER" id="PTHR43244">
    <property type="match status" value="1"/>
</dbReference>
<dbReference type="InterPro" id="IPR036661">
    <property type="entry name" value="Luciferase-like_sf"/>
</dbReference>
<protein>
    <submittedName>
        <fullName evidence="3">Luciferase-like protein</fullName>
    </submittedName>
</protein>
<dbReference type="PANTHER" id="PTHR43244:SF1">
    <property type="entry name" value="5,10-METHYLENETETRAHYDROMETHANOPTERIN REDUCTASE"/>
    <property type="match status" value="1"/>
</dbReference>
<gene>
    <name evidence="3" type="ORF">Plo01_66370</name>
</gene>
<reference evidence="3 4" key="1">
    <citation type="submission" date="2021-01" db="EMBL/GenBank/DDBJ databases">
        <title>Whole genome shotgun sequence of Planobispora longispora NBRC 13918.</title>
        <authorList>
            <person name="Komaki H."/>
            <person name="Tamura T."/>
        </authorList>
    </citation>
    <scope>NUCLEOTIDE SEQUENCE [LARGE SCALE GENOMIC DNA]</scope>
    <source>
        <strain evidence="3 4">NBRC 13918</strain>
    </source>
</reference>
<keyword evidence="4" id="KW-1185">Reference proteome</keyword>
<dbReference type="SUPFAM" id="SSF51679">
    <property type="entry name" value="Bacterial luciferase-like"/>
    <property type="match status" value="1"/>
</dbReference>
<dbReference type="Proteomes" id="UP000616724">
    <property type="component" value="Unassembled WGS sequence"/>
</dbReference>
<dbReference type="GO" id="GO:0016705">
    <property type="term" value="F:oxidoreductase activity, acting on paired donors, with incorporation or reduction of molecular oxygen"/>
    <property type="evidence" value="ECO:0007669"/>
    <property type="project" value="InterPro"/>
</dbReference>
<dbReference type="EMBL" id="BOOH01000056">
    <property type="protein sequence ID" value="GIH80208.1"/>
    <property type="molecule type" value="Genomic_DNA"/>
</dbReference>
<evidence type="ECO:0000313" key="3">
    <source>
        <dbReference type="EMBL" id="GIH80208.1"/>
    </source>
</evidence>
<evidence type="ECO:0000256" key="1">
    <source>
        <dbReference type="ARBA" id="ARBA00023002"/>
    </source>
</evidence>
<feature type="domain" description="Luciferase-like" evidence="2">
    <location>
        <begin position="15"/>
        <end position="294"/>
    </location>
</feature>
<proteinExistence type="predicted"/>
<accession>A0A8J3W8Y7</accession>
<dbReference type="RefSeq" id="WP_203894638.1">
    <property type="nucleotide sequence ID" value="NZ_BOOH01000056.1"/>
</dbReference>
<keyword evidence="1" id="KW-0560">Oxidoreductase</keyword>
<dbReference type="Pfam" id="PF00296">
    <property type="entry name" value="Bac_luciferase"/>
    <property type="match status" value="1"/>
</dbReference>
<dbReference type="AlphaFoldDB" id="A0A8J3W8Y7"/>
<sequence length="320" mass="34303">MPVPPETGVVIHGQDLPVAEMLERARLAEKLGVDAVWLVQLPSLRDSAAVLAALACVTERVTLGAGVLPFYTRPPVTMAQTALTVDELSGGRFALGVGSGHRVTGEWMLGVPTGPPVGSMREYLSVVTSLIRDGEVHQTGDWYRAHAVYAAPRRAGLPVHLGAFGPRLAELAGEAADGLMLWMCTAAYIREVVMPALDRGLRRSGRSPDGFPVVAMVPGAVSEDLAGDRELLRRYLAAYARVPTYRRMYELSGFGDELTRGAVSDGMLDEIAVLGDEAAVRAMADRYRRAGATQVVITPMASAHNDRALFTRTVEALVGR</sequence>
<dbReference type="Gene3D" id="3.20.20.30">
    <property type="entry name" value="Luciferase-like domain"/>
    <property type="match status" value="1"/>
</dbReference>
<organism evidence="3 4">
    <name type="scientific">Planobispora longispora</name>
    <dbReference type="NCBI Taxonomy" id="28887"/>
    <lineage>
        <taxon>Bacteria</taxon>
        <taxon>Bacillati</taxon>
        <taxon>Actinomycetota</taxon>
        <taxon>Actinomycetes</taxon>
        <taxon>Streptosporangiales</taxon>
        <taxon>Streptosporangiaceae</taxon>
        <taxon>Planobispora</taxon>
    </lineage>
</organism>
<evidence type="ECO:0000259" key="2">
    <source>
        <dbReference type="Pfam" id="PF00296"/>
    </source>
</evidence>
<dbReference type="InterPro" id="IPR011251">
    <property type="entry name" value="Luciferase-like_dom"/>
</dbReference>